<dbReference type="RefSeq" id="WP_048106132.1">
    <property type="nucleotide sequence ID" value="NZ_CP007026.1"/>
</dbReference>
<gene>
    <name evidence="2" type="ORF">A7X95_07325</name>
    <name evidence="1" type="ORF">T478_1281</name>
</gene>
<keyword evidence="4" id="KW-1185">Reference proteome</keyword>
<evidence type="ECO:0000313" key="2">
    <source>
        <dbReference type="EMBL" id="PTL87114.1"/>
    </source>
</evidence>
<sequence length="171" mass="19704">MKKTILLIIIGLSFVSIFSVNIAAEPLTWNTDELIKIKDSEYKVQAYNILRNLDGELISVTKTVATSYLEKDVTHNFVDTLPIVKTGIVNGKNVEMREITVEYNYEKCLTQVFEVPGYDEECAWYHRAFITSLGVRDNLGERYEIFRGLHHSYIVKPSDSVITYWTIIRSD</sequence>
<proteinExistence type="predicted"/>
<dbReference type="EMBL" id="CP007026">
    <property type="protein sequence ID" value="AJA92045.1"/>
    <property type="molecule type" value="Genomic_DNA"/>
</dbReference>
<dbReference type="Proteomes" id="UP000030944">
    <property type="component" value="Chromosome"/>
</dbReference>
<dbReference type="EMBL" id="LXWN01000003">
    <property type="protein sequence ID" value="PTL87114.1"/>
    <property type="molecule type" value="Genomic_DNA"/>
</dbReference>
<dbReference type="HOGENOM" id="CLU_1559404_0_0_2"/>
<organism evidence="1 3">
    <name type="scientific">Candidatus Nitrosopelagicus brevis</name>
    <dbReference type="NCBI Taxonomy" id="1410606"/>
    <lineage>
        <taxon>Archaea</taxon>
        <taxon>Nitrososphaerota</taxon>
    </lineage>
</organism>
<dbReference type="Proteomes" id="UP000241022">
    <property type="component" value="Unassembled WGS sequence"/>
</dbReference>
<dbReference type="KEGG" id="nbv:T478_1281"/>
<protein>
    <submittedName>
        <fullName evidence="1">Uncharacterized protein</fullName>
    </submittedName>
</protein>
<evidence type="ECO:0000313" key="3">
    <source>
        <dbReference type="Proteomes" id="UP000030944"/>
    </source>
</evidence>
<dbReference type="GeneID" id="24817162"/>
<reference evidence="2" key="2">
    <citation type="submission" date="2016-05" db="EMBL/GenBank/DDBJ databases">
        <authorList>
            <person name="Lavstsen T."/>
            <person name="Jespersen J.S."/>
        </authorList>
    </citation>
    <scope>NUCLEOTIDE SEQUENCE [LARGE SCALE GENOMIC DNA]</scope>
    <source>
        <strain evidence="2">U25</strain>
    </source>
</reference>
<dbReference type="AlphaFoldDB" id="A0A0A7V5T9"/>
<evidence type="ECO:0000313" key="4">
    <source>
        <dbReference type="Proteomes" id="UP000241022"/>
    </source>
</evidence>
<dbReference type="STRING" id="1410606.T478_1281"/>
<name>A0A0A7V5T9_9ARCH</name>
<evidence type="ECO:0000313" key="1">
    <source>
        <dbReference type="EMBL" id="AJA92045.1"/>
    </source>
</evidence>
<accession>A0A0A7V5T9</accession>
<reference evidence="1 3" key="1">
    <citation type="journal article" date="2015" name="Proc. Natl. Acad. Sci. U.S.A.">
        <title>Genomic and proteomic characterization of "Candidatus Nitrosopelagicus brevis": An ammonia-oxidizing archaeon from the open ocean.</title>
        <authorList>
            <person name="Santoro A.E."/>
            <person name="Dupont C.L."/>
            <person name="Richter R.A."/>
            <person name="Craig M.T."/>
            <person name="Carini P."/>
            <person name="McIlvin M.R."/>
            <person name="Yang Y."/>
            <person name="Orsi W.D."/>
            <person name="Moran D.M."/>
            <person name="Saito M.A."/>
        </authorList>
    </citation>
    <scope>NUCLEOTIDE SEQUENCE [LARGE SCALE GENOMIC DNA]</scope>
    <source>
        <strain evidence="1">CN25</strain>
        <strain evidence="3">V2</strain>
    </source>
</reference>
<reference evidence="2 4" key="3">
    <citation type="submission" date="2018-04" db="EMBL/GenBank/DDBJ databases">
        <title>Transcriptomics of ammonia oxidizing archaea.</title>
        <authorList>
            <person name="Carini P."/>
        </authorList>
    </citation>
    <scope>NUCLEOTIDE SEQUENCE [LARGE SCALE GENOMIC DNA]</scope>
    <source>
        <strain evidence="2 4">U25</strain>
    </source>
</reference>